<proteinExistence type="predicted"/>
<sequence>MDLNFDTLLDMEPRTPTRPSTPTPTKICSQLQQLAKEVDQFSTFLRLQQFTIDALKASGIYDSDNPYVKELLNRLYEFTDLHHQAVSEYSSLSPCVIDGCPHHDFPTSTPIITISDTQDNSNGFIMETENSHPTKRKEKRTPPSSKISKFNDIQPNFQIELASKFNTLSQETPENNLTTDSASTTIPNTVKAPLPKENTLNAPTLNQNTLNAPTPNYVPPPIMLKVTDTYKQQMKIITDKLPSTRGKLTGEYLKLYTNTNELHRQLIHILEDLKYEFYVITPKEKRPIKVVIKGLTRDTKTDEIKNDLIELGFTVDKHYVRFEEVCKESHLLDKLSTDQIKELKNVIIKNRELFPSDPGTTHLMKMDIELISGKPIKTKPCRMSPRQSNILNDEIKRLLDLGGIEIGQPDFTSPLILVESPNRDPRPCVDYRRLNGVTRIEFFPWPNIEENCGKGWRRTICDGLSRLE</sequence>
<comment type="caution">
    <text evidence="2">The sequence shown here is derived from an EMBL/GenBank/DDBJ whole genome shotgun (WGS) entry which is preliminary data.</text>
</comment>
<dbReference type="AlphaFoldDB" id="A0A8X6YSZ3"/>
<dbReference type="Proteomes" id="UP000886998">
    <property type="component" value="Unassembled WGS sequence"/>
</dbReference>
<dbReference type="EMBL" id="BMAV01021685">
    <property type="protein sequence ID" value="GFY75917.1"/>
    <property type="molecule type" value="Genomic_DNA"/>
</dbReference>
<dbReference type="SUPFAM" id="SSF56672">
    <property type="entry name" value="DNA/RNA polymerases"/>
    <property type="match status" value="1"/>
</dbReference>
<dbReference type="InterPro" id="IPR043502">
    <property type="entry name" value="DNA/RNA_pol_sf"/>
</dbReference>
<evidence type="ECO:0000313" key="2">
    <source>
        <dbReference type="EMBL" id="GFY75917.1"/>
    </source>
</evidence>
<dbReference type="Gene3D" id="3.10.10.10">
    <property type="entry name" value="HIV Type 1 Reverse Transcriptase, subunit A, domain 1"/>
    <property type="match status" value="1"/>
</dbReference>
<keyword evidence="3" id="KW-1185">Reference proteome</keyword>
<feature type="region of interest" description="Disordered" evidence="1">
    <location>
        <begin position="127"/>
        <end position="150"/>
    </location>
</feature>
<dbReference type="GO" id="GO:0071897">
    <property type="term" value="P:DNA biosynthetic process"/>
    <property type="evidence" value="ECO:0007669"/>
    <property type="project" value="UniProtKB-ARBA"/>
</dbReference>
<organism evidence="2 3">
    <name type="scientific">Trichonephila inaurata madagascariensis</name>
    <dbReference type="NCBI Taxonomy" id="2747483"/>
    <lineage>
        <taxon>Eukaryota</taxon>
        <taxon>Metazoa</taxon>
        <taxon>Ecdysozoa</taxon>
        <taxon>Arthropoda</taxon>
        <taxon>Chelicerata</taxon>
        <taxon>Arachnida</taxon>
        <taxon>Araneae</taxon>
        <taxon>Araneomorphae</taxon>
        <taxon>Entelegynae</taxon>
        <taxon>Araneoidea</taxon>
        <taxon>Nephilidae</taxon>
        <taxon>Trichonephila</taxon>
        <taxon>Trichonephila inaurata</taxon>
    </lineage>
</organism>
<feature type="compositionally biased region" description="Polar residues" evidence="1">
    <location>
        <begin position="171"/>
        <end position="188"/>
    </location>
</feature>
<feature type="region of interest" description="Disordered" evidence="1">
    <location>
        <begin position="1"/>
        <end position="25"/>
    </location>
</feature>
<protein>
    <submittedName>
        <fullName evidence="2">Retrovirus-related Pol polyprotein from transposon 17.6</fullName>
    </submittedName>
</protein>
<evidence type="ECO:0000256" key="1">
    <source>
        <dbReference type="SAM" id="MobiDB-lite"/>
    </source>
</evidence>
<gene>
    <name evidence="2" type="primary">pol_542</name>
    <name evidence="2" type="ORF">TNIN_265591</name>
</gene>
<feature type="region of interest" description="Disordered" evidence="1">
    <location>
        <begin position="171"/>
        <end position="196"/>
    </location>
</feature>
<evidence type="ECO:0000313" key="3">
    <source>
        <dbReference type="Proteomes" id="UP000886998"/>
    </source>
</evidence>
<dbReference type="OrthoDB" id="6593055at2759"/>
<reference evidence="2" key="1">
    <citation type="submission" date="2020-08" db="EMBL/GenBank/DDBJ databases">
        <title>Multicomponent nature underlies the extraordinary mechanical properties of spider dragline silk.</title>
        <authorList>
            <person name="Kono N."/>
            <person name="Nakamura H."/>
            <person name="Mori M."/>
            <person name="Yoshida Y."/>
            <person name="Ohtoshi R."/>
            <person name="Malay A.D."/>
            <person name="Moran D.A.P."/>
            <person name="Tomita M."/>
            <person name="Numata K."/>
            <person name="Arakawa K."/>
        </authorList>
    </citation>
    <scope>NUCLEOTIDE SEQUENCE</scope>
</reference>
<accession>A0A8X6YSZ3</accession>
<name>A0A8X6YSZ3_9ARAC</name>